<dbReference type="EMBL" id="UINC01039064">
    <property type="protein sequence ID" value="SVB36990.1"/>
    <property type="molecule type" value="Genomic_DNA"/>
</dbReference>
<feature type="domain" description="Rod shape-determining protein MreC beta-barrel core" evidence="6">
    <location>
        <begin position="128"/>
        <end position="267"/>
    </location>
</feature>
<keyword evidence="5" id="KW-0472">Membrane</keyword>
<gene>
    <name evidence="7" type="ORF">METZ01_LOCUS189844</name>
</gene>
<sequence>VYVIYRPIEKREKNGQGRVLAFASVIAALALIYLPPGLQKTPAHLVRSTALRPFISAQEALVKRQIHSLQVDTLRSRVDSLLAIIVGQQTLEEENIRMKRLLQLTERMPYDHASGNVMRPGTPGSEGLFLLDVGVDQGVTINNPVISDKGLLGMIQEVQESSSLGMDWSHFQFRVSAMTQDGSIYGLIRSDPGGFREADRLLIDGIPFHQELSPGTVLVTSGLGGVYPRGIPLGKIASESESSVGWRRSYWVIPFVYPGEAVHVVVISPDDELSIYEDSWGTTFDLSGNLRSEEMDNVSDSIDGD</sequence>
<dbReference type="InterPro" id="IPR042177">
    <property type="entry name" value="Cell/Rod_1"/>
</dbReference>
<dbReference type="InterPro" id="IPR055342">
    <property type="entry name" value="MreC_beta-barrel_core"/>
</dbReference>
<accession>A0A382DEU4</accession>
<evidence type="ECO:0000256" key="4">
    <source>
        <dbReference type="ARBA" id="ARBA00032089"/>
    </source>
</evidence>
<keyword evidence="5" id="KW-1133">Transmembrane helix</keyword>
<keyword evidence="5" id="KW-0812">Transmembrane</keyword>
<dbReference type="InterPro" id="IPR042175">
    <property type="entry name" value="Cell/Rod_MreC_2"/>
</dbReference>
<feature type="transmembrane region" description="Helical" evidence="5">
    <location>
        <begin position="19"/>
        <end position="38"/>
    </location>
</feature>
<dbReference type="Pfam" id="PF04085">
    <property type="entry name" value="MreC"/>
    <property type="match status" value="1"/>
</dbReference>
<evidence type="ECO:0000256" key="2">
    <source>
        <dbReference type="ARBA" id="ARBA00013855"/>
    </source>
</evidence>
<evidence type="ECO:0000259" key="6">
    <source>
        <dbReference type="Pfam" id="PF04085"/>
    </source>
</evidence>
<dbReference type="AlphaFoldDB" id="A0A382DEU4"/>
<evidence type="ECO:0000256" key="3">
    <source>
        <dbReference type="ARBA" id="ARBA00022960"/>
    </source>
</evidence>
<keyword evidence="3" id="KW-0133">Cell shape</keyword>
<dbReference type="PANTHER" id="PTHR34138:SF1">
    <property type="entry name" value="CELL SHAPE-DETERMINING PROTEIN MREC"/>
    <property type="match status" value="1"/>
</dbReference>
<organism evidence="7">
    <name type="scientific">marine metagenome</name>
    <dbReference type="NCBI Taxonomy" id="408172"/>
    <lineage>
        <taxon>unclassified sequences</taxon>
        <taxon>metagenomes</taxon>
        <taxon>ecological metagenomes</taxon>
    </lineage>
</organism>
<comment type="similarity">
    <text evidence="1">Belongs to the MreC family.</text>
</comment>
<dbReference type="PANTHER" id="PTHR34138">
    <property type="entry name" value="CELL SHAPE-DETERMINING PROTEIN MREC"/>
    <property type="match status" value="1"/>
</dbReference>
<name>A0A382DEU4_9ZZZZ</name>
<dbReference type="Gene3D" id="2.40.10.350">
    <property type="entry name" value="Rod shape-determining protein MreC, domain 2"/>
    <property type="match status" value="1"/>
</dbReference>
<proteinExistence type="inferred from homology"/>
<feature type="non-terminal residue" evidence="7">
    <location>
        <position position="1"/>
    </location>
</feature>
<evidence type="ECO:0000313" key="7">
    <source>
        <dbReference type="EMBL" id="SVB36990.1"/>
    </source>
</evidence>
<dbReference type="GO" id="GO:0008360">
    <property type="term" value="P:regulation of cell shape"/>
    <property type="evidence" value="ECO:0007669"/>
    <property type="project" value="UniProtKB-KW"/>
</dbReference>
<reference evidence="7" key="1">
    <citation type="submission" date="2018-05" db="EMBL/GenBank/DDBJ databases">
        <authorList>
            <person name="Lanie J.A."/>
            <person name="Ng W.-L."/>
            <person name="Kazmierczak K.M."/>
            <person name="Andrzejewski T.M."/>
            <person name="Davidsen T.M."/>
            <person name="Wayne K.J."/>
            <person name="Tettelin H."/>
            <person name="Glass J.I."/>
            <person name="Rusch D."/>
            <person name="Podicherti R."/>
            <person name="Tsui H.-C.T."/>
            <person name="Winkler M.E."/>
        </authorList>
    </citation>
    <scope>NUCLEOTIDE SEQUENCE</scope>
</reference>
<dbReference type="InterPro" id="IPR007221">
    <property type="entry name" value="MreC"/>
</dbReference>
<dbReference type="GO" id="GO:0005886">
    <property type="term" value="C:plasma membrane"/>
    <property type="evidence" value="ECO:0007669"/>
    <property type="project" value="TreeGrafter"/>
</dbReference>
<protein>
    <recommendedName>
        <fullName evidence="2">Cell shape-determining protein MreC</fullName>
    </recommendedName>
    <alternativeName>
        <fullName evidence="4">Cell shape protein MreC</fullName>
    </alternativeName>
</protein>
<dbReference type="Gene3D" id="2.40.10.340">
    <property type="entry name" value="Rod shape-determining protein MreC, domain 1"/>
    <property type="match status" value="1"/>
</dbReference>
<evidence type="ECO:0000256" key="1">
    <source>
        <dbReference type="ARBA" id="ARBA00009369"/>
    </source>
</evidence>
<evidence type="ECO:0000256" key="5">
    <source>
        <dbReference type="SAM" id="Phobius"/>
    </source>
</evidence>